<sequence>MPKVIDPISLIHELGGTIAVFKILQFKIRSNLFHHVRSNKHKKHLDLFNKTQTIELEEQTSSVTRPTFTMDLTRMVIACNIPLAKVEQPEFINFSEKHCGKRIFQATLTKCIKEECETICSKIKEQLKEKDIFVQADETTDSQGRAMTAIMAGTLNGVTLERPFLIGLGDVTTINNQSRIIIESKPSHLGSQDFFVKSSIRKRHFVASFKIPLPPEPVITAFYYERNFLNIKTFVEELKNDSAAISEAQEIFEDEEILTQLEVIKDNFPIHVKAIKALQERLPPVESFKLIEEVQTTLTLQPFANKLKELLDKNPGYRTMMETASFLHSAKGNEECVANIFLMANAPMVTCDVERLFYVLKDVNSPKRGRLTEVHLEDNLFIRWNGKLIL</sequence>
<name>A0A7T8KIJ4_CALRO</name>
<dbReference type="AlphaFoldDB" id="A0A7T8KIJ4"/>
<keyword evidence="2" id="KW-1185">Reference proteome</keyword>
<accession>A0A7T8KIJ4</accession>
<protein>
    <submittedName>
        <fullName evidence="1">Uncharacterized protein</fullName>
    </submittedName>
</protein>
<evidence type="ECO:0000313" key="2">
    <source>
        <dbReference type="Proteomes" id="UP000595437"/>
    </source>
</evidence>
<evidence type="ECO:0000313" key="1">
    <source>
        <dbReference type="EMBL" id="QQP56471.1"/>
    </source>
</evidence>
<gene>
    <name evidence="1" type="ORF">FKW44_001147</name>
</gene>
<reference evidence="2" key="1">
    <citation type="submission" date="2021-01" db="EMBL/GenBank/DDBJ databases">
        <title>Caligus Genome Assembly.</title>
        <authorList>
            <person name="Gallardo-Escarate C."/>
        </authorList>
    </citation>
    <scope>NUCLEOTIDE SEQUENCE [LARGE SCALE GENOMIC DNA]</scope>
</reference>
<organism evidence="1 2">
    <name type="scientific">Caligus rogercresseyi</name>
    <name type="common">Sea louse</name>
    <dbReference type="NCBI Taxonomy" id="217165"/>
    <lineage>
        <taxon>Eukaryota</taxon>
        <taxon>Metazoa</taxon>
        <taxon>Ecdysozoa</taxon>
        <taxon>Arthropoda</taxon>
        <taxon>Crustacea</taxon>
        <taxon>Multicrustacea</taxon>
        <taxon>Hexanauplia</taxon>
        <taxon>Copepoda</taxon>
        <taxon>Siphonostomatoida</taxon>
        <taxon>Caligidae</taxon>
        <taxon>Caligus</taxon>
    </lineage>
</organism>
<dbReference type="EMBL" id="CP045890">
    <property type="protein sequence ID" value="QQP56471.1"/>
    <property type="molecule type" value="Genomic_DNA"/>
</dbReference>
<proteinExistence type="predicted"/>
<dbReference type="Proteomes" id="UP000595437">
    <property type="component" value="Chromosome 1"/>
</dbReference>